<gene>
    <name evidence="1" type="ORF">AMTR_s00047p00191390</name>
</gene>
<dbReference type="Proteomes" id="UP000017836">
    <property type="component" value="Unassembled WGS sequence"/>
</dbReference>
<protein>
    <submittedName>
        <fullName evidence="1">Uncharacterized protein</fullName>
    </submittedName>
</protein>
<organism evidence="1 2">
    <name type="scientific">Amborella trichopoda</name>
    <dbReference type="NCBI Taxonomy" id="13333"/>
    <lineage>
        <taxon>Eukaryota</taxon>
        <taxon>Viridiplantae</taxon>
        <taxon>Streptophyta</taxon>
        <taxon>Embryophyta</taxon>
        <taxon>Tracheophyta</taxon>
        <taxon>Spermatophyta</taxon>
        <taxon>Magnoliopsida</taxon>
        <taxon>Amborellales</taxon>
        <taxon>Amborellaceae</taxon>
        <taxon>Amborella</taxon>
    </lineage>
</organism>
<keyword evidence="2" id="KW-1185">Reference proteome</keyword>
<dbReference type="HOGENOM" id="CLU_2402618_0_0_1"/>
<sequence>MGGRGHPYLVQGVARDIPRQGLRSPCLLLVAATLLLLDPPRCLSRLCPKPYRSTWVLRGLSLQAHHKYHPRIRLFQGGSQGVNCSFLVLVRRL</sequence>
<evidence type="ECO:0000313" key="1">
    <source>
        <dbReference type="EMBL" id="ERN17840.1"/>
    </source>
</evidence>
<evidence type="ECO:0000313" key="2">
    <source>
        <dbReference type="Proteomes" id="UP000017836"/>
    </source>
</evidence>
<reference evidence="2" key="1">
    <citation type="journal article" date="2013" name="Science">
        <title>The Amborella genome and the evolution of flowering plants.</title>
        <authorList>
            <consortium name="Amborella Genome Project"/>
        </authorList>
    </citation>
    <scope>NUCLEOTIDE SEQUENCE [LARGE SCALE GENOMIC DNA]</scope>
</reference>
<dbReference type="EMBL" id="KI392311">
    <property type="protein sequence ID" value="ERN17840.1"/>
    <property type="molecule type" value="Genomic_DNA"/>
</dbReference>
<accession>U5D6G4</accession>
<name>U5D6G4_AMBTC</name>
<proteinExistence type="predicted"/>
<dbReference type="AlphaFoldDB" id="U5D6G4"/>
<dbReference type="Gramene" id="ERN17840">
    <property type="protein sequence ID" value="ERN17840"/>
    <property type="gene ID" value="AMTR_s00047p00191390"/>
</dbReference>